<evidence type="ECO:0008006" key="3">
    <source>
        <dbReference type="Google" id="ProtNLM"/>
    </source>
</evidence>
<gene>
    <name evidence="1" type="ORF">SAMN05216252_11662</name>
</gene>
<dbReference type="Proteomes" id="UP000198280">
    <property type="component" value="Unassembled WGS sequence"/>
</dbReference>
<protein>
    <recommendedName>
        <fullName evidence="3">Resolvase/invertase-type recombinase catalytic domain-containing protein</fullName>
    </recommendedName>
</protein>
<reference evidence="1 2" key="1">
    <citation type="submission" date="2017-06" db="EMBL/GenBank/DDBJ databases">
        <authorList>
            <person name="Kim H.J."/>
            <person name="Triplett B.A."/>
        </authorList>
    </citation>
    <scope>NUCLEOTIDE SEQUENCE [LARGE SCALE GENOMIC DNA]</scope>
    <source>
        <strain evidence="1 2">CGMCC 4.1858</strain>
    </source>
</reference>
<name>A0A239KMN4_9ACTN</name>
<keyword evidence="2" id="KW-1185">Reference proteome</keyword>
<accession>A0A239KMN4</accession>
<dbReference type="RefSeq" id="WP_089226513.1">
    <property type="nucleotide sequence ID" value="NZ_FZOF01000016.1"/>
</dbReference>
<evidence type="ECO:0000313" key="2">
    <source>
        <dbReference type="Proteomes" id="UP000198280"/>
    </source>
</evidence>
<proteinExistence type="predicted"/>
<organism evidence="1 2">
    <name type="scientific">Actinacidiphila glaucinigra</name>
    <dbReference type="NCBI Taxonomy" id="235986"/>
    <lineage>
        <taxon>Bacteria</taxon>
        <taxon>Bacillati</taxon>
        <taxon>Actinomycetota</taxon>
        <taxon>Actinomycetes</taxon>
        <taxon>Kitasatosporales</taxon>
        <taxon>Streptomycetaceae</taxon>
        <taxon>Actinacidiphila</taxon>
    </lineage>
</organism>
<dbReference type="AlphaFoldDB" id="A0A239KMN4"/>
<dbReference type="EMBL" id="FZOF01000016">
    <property type="protein sequence ID" value="SNT19411.1"/>
    <property type="molecule type" value="Genomic_DNA"/>
</dbReference>
<sequence>MTAATRPIALIYDRLTRPGPSLLIERLSDCEQYAAEADWEHKGIWIEHGPHAHSATDRPQLDALVHLVRAFSHARPVICLVSSWARLGDEASRAQLQLRVREAGGWCATVGGASDRDKGVAGHAVRHPIAGCQRLRATAPAAPPCLLEEI</sequence>
<evidence type="ECO:0000313" key="1">
    <source>
        <dbReference type="EMBL" id="SNT19411.1"/>
    </source>
</evidence>
<dbReference type="OrthoDB" id="4190258at2"/>